<dbReference type="SUPFAM" id="SSF69304">
    <property type="entry name" value="Tricorn protease N-terminal domain"/>
    <property type="match status" value="1"/>
</dbReference>
<evidence type="ECO:0000313" key="1">
    <source>
        <dbReference type="EMBL" id="OBY12504.1"/>
    </source>
</evidence>
<dbReference type="EMBL" id="MAPZ01000005">
    <property type="protein sequence ID" value="OBY12504.1"/>
    <property type="molecule type" value="Genomic_DNA"/>
</dbReference>
<protein>
    <submittedName>
        <fullName evidence="1">Uncharacterized protein</fullName>
    </submittedName>
</protein>
<dbReference type="AlphaFoldDB" id="A0A1B8RUV1"/>
<proteinExistence type="predicted"/>
<sequence>MKIEKKILILIVGIIFILSFIGCEETKYKEENLGKGIIFTKVTEDMKDHYILNLDGVNYNLGTDEHNTFSTSAFYKNTLYYTTKNSKGRSDLIQYDLGNKKSKVSKIGNEVDSIDTIQSIGNLLFLRVTKKNEHSMGLVKYNMDSDKYEFFNYDNADDMLMDFDVKGDYLVSVKYSNKEMQNSLEEFNMNKSEDKVYNTPPHTITVYNIYSGDKIYEKVIDEMVGAVTINNKGNKIAYIHSNMKEGYAKLTILDLESNVTLTPNINKGDYKALSQVRFGTDDNELYYIAETKDIKGKDGSQYNPAEVIKYDIEKNKVVEAYSTKDGLLKYFTIIEDVIGDKKLLKEYESKQCIEFTKNPSKADEITEGSIGNNPEDAIQVEDETIESDIKIPYTLEMAKLNSNYVMNDEEYINEDVAREFVNKVKNKKKSSIRYVTYHEGILSSMRDITYDGEKLFLREYVVLGATGEHYRYIEDEDTSIVENNGQYRLSNGAKLFYIKNNK</sequence>
<dbReference type="Proteomes" id="UP000092714">
    <property type="component" value="Unassembled WGS sequence"/>
</dbReference>
<gene>
    <name evidence="1" type="ORF">CP373A1_00090</name>
</gene>
<dbReference type="PROSITE" id="PS51257">
    <property type="entry name" value="PROKAR_LIPOPROTEIN"/>
    <property type="match status" value="1"/>
</dbReference>
<reference evidence="1 2" key="1">
    <citation type="submission" date="2016-06" db="EMBL/GenBank/DDBJ databases">
        <authorList>
            <person name="Kjaerup R.B."/>
            <person name="Dalgaard T.S."/>
            <person name="Juul-Madsen H.R."/>
        </authorList>
    </citation>
    <scope>NUCLEOTIDE SEQUENCE [LARGE SCALE GENOMIC DNA]</scope>
    <source>
        <strain evidence="1 2">373-A1</strain>
    </source>
</reference>
<name>A0A1B8RUV1_9CLOT</name>
<evidence type="ECO:0000313" key="2">
    <source>
        <dbReference type="Proteomes" id="UP000092714"/>
    </source>
</evidence>
<keyword evidence="2" id="KW-1185">Reference proteome</keyword>
<accession>A0A1B8RUV1</accession>
<comment type="caution">
    <text evidence="1">The sequence shown here is derived from an EMBL/GenBank/DDBJ whole genome shotgun (WGS) entry which is preliminary data.</text>
</comment>
<dbReference type="RefSeq" id="WP_065254175.1">
    <property type="nucleotide sequence ID" value="NZ_MAPZ01000005.1"/>
</dbReference>
<organism evidence="1 2">
    <name type="scientific">Clostridium paraputrificum</name>
    <dbReference type="NCBI Taxonomy" id="29363"/>
    <lineage>
        <taxon>Bacteria</taxon>
        <taxon>Bacillati</taxon>
        <taxon>Bacillota</taxon>
        <taxon>Clostridia</taxon>
        <taxon>Eubacteriales</taxon>
        <taxon>Clostridiaceae</taxon>
        <taxon>Clostridium</taxon>
    </lineage>
</organism>